<keyword evidence="2" id="KW-1185">Reference proteome</keyword>
<accession>A0A1R3FXD2</accession>
<protein>
    <submittedName>
        <fullName evidence="1">Uncharacterized protein</fullName>
    </submittedName>
</protein>
<sequence length="64" mass="7094">MTLILTQEGFRERVLLSCCKGRGRLSSVRSGGAWERVECVLGLRGQETQRAVVGEVSILCVERD</sequence>
<dbReference type="Proteomes" id="UP000187203">
    <property type="component" value="Unassembled WGS sequence"/>
</dbReference>
<comment type="caution">
    <text evidence="1">The sequence shown here is derived from an EMBL/GenBank/DDBJ whole genome shotgun (WGS) entry which is preliminary data.</text>
</comment>
<name>A0A1R3FXD2_9ROSI</name>
<dbReference type="EMBL" id="AWUE01024529">
    <property type="protein sequence ID" value="OMO50493.1"/>
    <property type="molecule type" value="Genomic_DNA"/>
</dbReference>
<reference evidence="2" key="1">
    <citation type="submission" date="2013-09" db="EMBL/GenBank/DDBJ databases">
        <title>Corchorus olitorius genome sequencing.</title>
        <authorList>
            <person name="Alam M."/>
            <person name="Haque M.S."/>
            <person name="Islam M.S."/>
            <person name="Emdad E.M."/>
            <person name="Islam M.M."/>
            <person name="Ahmed B."/>
            <person name="Halim A."/>
            <person name="Hossen Q.M.M."/>
            <person name="Hossain M.Z."/>
            <person name="Ahmed R."/>
            <person name="Khan M.M."/>
            <person name="Islam R."/>
            <person name="Rashid M.M."/>
            <person name="Khan S.A."/>
            <person name="Rahman M.S."/>
            <person name="Alam M."/>
            <person name="Yahiya A.S."/>
            <person name="Khan M.S."/>
            <person name="Azam M.S."/>
            <person name="Haque T."/>
            <person name="Lashkar M.Z.H."/>
            <person name="Akhand A.I."/>
            <person name="Morshed G."/>
            <person name="Roy S."/>
            <person name="Uddin K.S."/>
            <person name="Rabeya T."/>
            <person name="Hossain A.S."/>
            <person name="Chowdhury A."/>
            <person name="Snigdha A.R."/>
            <person name="Mortoza M.S."/>
            <person name="Matin S.A."/>
            <person name="Hoque S.M.E."/>
            <person name="Islam M.K."/>
            <person name="Roy D.K."/>
            <person name="Haider R."/>
            <person name="Moosa M.M."/>
            <person name="Elias S.M."/>
            <person name="Hasan A.M."/>
            <person name="Jahan S."/>
            <person name="Shafiuddin M."/>
            <person name="Mahmood N."/>
            <person name="Shommy N.S."/>
        </authorList>
    </citation>
    <scope>NUCLEOTIDE SEQUENCE [LARGE SCALE GENOMIC DNA]</scope>
    <source>
        <strain evidence="2">cv. O-4</strain>
    </source>
</reference>
<evidence type="ECO:0000313" key="1">
    <source>
        <dbReference type="EMBL" id="OMO50493.1"/>
    </source>
</evidence>
<organism evidence="1 2">
    <name type="scientific">Corchorus olitorius</name>
    <dbReference type="NCBI Taxonomy" id="93759"/>
    <lineage>
        <taxon>Eukaryota</taxon>
        <taxon>Viridiplantae</taxon>
        <taxon>Streptophyta</taxon>
        <taxon>Embryophyta</taxon>
        <taxon>Tracheophyta</taxon>
        <taxon>Spermatophyta</taxon>
        <taxon>Magnoliopsida</taxon>
        <taxon>eudicotyledons</taxon>
        <taxon>Gunneridae</taxon>
        <taxon>Pentapetalae</taxon>
        <taxon>rosids</taxon>
        <taxon>malvids</taxon>
        <taxon>Malvales</taxon>
        <taxon>Malvaceae</taxon>
        <taxon>Grewioideae</taxon>
        <taxon>Apeibeae</taxon>
        <taxon>Corchorus</taxon>
    </lineage>
</organism>
<proteinExistence type="predicted"/>
<gene>
    <name evidence="1" type="ORF">COLO4_38050</name>
</gene>
<evidence type="ECO:0000313" key="2">
    <source>
        <dbReference type="Proteomes" id="UP000187203"/>
    </source>
</evidence>
<dbReference type="AlphaFoldDB" id="A0A1R3FXD2"/>